<dbReference type="PANTHER" id="PTHR43574">
    <property type="entry name" value="EPIMERASE-RELATED"/>
    <property type="match status" value="1"/>
</dbReference>
<reference evidence="3 4" key="2">
    <citation type="journal article" date="2022" name="Mar. Drugs">
        <title>Bioassay-Guided Fractionation Leads to the Detection of Cholic Acid Generated by the Rare Thalassomonas sp.</title>
        <authorList>
            <person name="Pheiffer F."/>
            <person name="Schneider Y.K."/>
            <person name="Hansen E.H."/>
            <person name="Andersen J.H."/>
            <person name="Isaksson J."/>
            <person name="Busche T."/>
            <person name="R C."/>
            <person name="Kalinowski J."/>
            <person name="Zyl L.V."/>
            <person name="Trindade M."/>
        </authorList>
    </citation>
    <scope>NUCLEOTIDE SEQUENCE [LARGE SCALE GENOMIC DNA]</scope>
    <source>
        <strain evidence="3 4">XOM25</strain>
    </source>
</reference>
<gene>
    <name evidence="3" type="ORF">SG34_027475</name>
</gene>
<keyword evidence="1" id="KW-0520">NAD</keyword>
<dbReference type="SUPFAM" id="SSF51735">
    <property type="entry name" value="NAD(P)-binding Rossmann-fold domains"/>
    <property type="match status" value="1"/>
</dbReference>
<reference evidence="3 4" key="1">
    <citation type="journal article" date="2015" name="Genome Announc.">
        <title>Draft Genome Sequences of Marine Isolates of Thalassomonas viridans and Thalassomonas actiniarum.</title>
        <authorList>
            <person name="Olonade I."/>
            <person name="van Zyl L.J."/>
            <person name="Trindade M."/>
        </authorList>
    </citation>
    <scope>NUCLEOTIDE SEQUENCE [LARGE SCALE GENOMIC DNA]</scope>
    <source>
        <strain evidence="3 4">XOM25</strain>
    </source>
</reference>
<dbReference type="Pfam" id="PF01370">
    <property type="entry name" value="Epimerase"/>
    <property type="match status" value="1"/>
</dbReference>
<feature type="domain" description="NAD-dependent epimerase/dehydratase" evidence="2">
    <location>
        <begin position="3"/>
        <end position="256"/>
    </location>
</feature>
<evidence type="ECO:0000313" key="3">
    <source>
        <dbReference type="EMBL" id="WDE04999.1"/>
    </source>
</evidence>
<protein>
    <submittedName>
        <fullName evidence="3">NAD-dependent epimerase</fullName>
    </submittedName>
</protein>
<organism evidence="3 4">
    <name type="scientific">Thalassomonas viridans</name>
    <dbReference type="NCBI Taxonomy" id="137584"/>
    <lineage>
        <taxon>Bacteria</taxon>
        <taxon>Pseudomonadati</taxon>
        <taxon>Pseudomonadota</taxon>
        <taxon>Gammaproteobacteria</taxon>
        <taxon>Alteromonadales</taxon>
        <taxon>Colwelliaceae</taxon>
        <taxon>Thalassomonas</taxon>
    </lineage>
</organism>
<name>A0AAE9Z2T2_9GAMM</name>
<evidence type="ECO:0000256" key="1">
    <source>
        <dbReference type="ARBA" id="ARBA00023027"/>
    </source>
</evidence>
<proteinExistence type="predicted"/>
<accession>A0AAE9Z2T2</accession>
<dbReference type="Gene3D" id="3.40.50.720">
    <property type="entry name" value="NAD(P)-binding Rossmann-like Domain"/>
    <property type="match status" value="1"/>
</dbReference>
<dbReference type="PRINTS" id="PR01713">
    <property type="entry name" value="NUCEPIMERASE"/>
</dbReference>
<dbReference type="CDD" id="cd05253">
    <property type="entry name" value="UDP_GE_SDE_e"/>
    <property type="match status" value="1"/>
</dbReference>
<dbReference type="AlphaFoldDB" id="A0AAE9Z2T2"/>
<dbReference type="EMBL" id="CP059733">
    <property type="protein sequence ID" value="WDE04999.1"/>
    <property type="molecule type" value="Genomic_DNA"/>
</dbReference>
<keyword evidence="4" id="KW-1185">Reference proteome</keyword>
<dbReference type="KEGG" id="tvd:SG34_027475"/>
<sequence length="352" mass="39548">MKILVTGAAGFIGSHVSLFLLARGDEVVGLDNLNDYYDVNLKHSRLKRIDTYLEGTLEETFPYPESGSKGSFTFVEMDVADREGMEQLFAEQKFDKVVHLAAQAGVRYSIENPHAYIDSNIVGFTNILEGCRHHKVQHLTYASSSSVYGANESMPFSVHDNVDHPLSLYAASKKANELMAHTYSHLYDLPTTGLRFFTVYGPWGRPDMALFMFTKAILEGKPIDVFNYGKHKRDFTYIDDIVNGIVRTLDNTATGNPDWSGETPDPGTSKAPWRVYNIGNQSPVELLDYIETLENALGKKAEKNLLPLQPGDVPDTYADVEQLVQDVNYRPQTSIQTGIGSFVKWYRDYHKV</sequence>
<dbReference type="RefSeq" id="WP_044840054.1">
    <property type="nucleotide sequence ID" value="NZ_CP059733.1"/>
</dbReference>
<dbReference type="InterPro" id="IPR036291">
    <property type="entry name" value="NAD(P)-bd_dom_sf"/>
</dbReference>
<evidence type="ECO:0000259" key="2">
    <source>
        <dbReference type="Pfam" id="PF01370"/>
    </source>
</evidence>
<dbReference type="InterPro" id="IPR001509">
    <property type="entry name" value="Epimerase_deHydtase"/>
</dbReference>
<dbReference type="Proteomes" id="UP000032352">
    <property type="component" value="Chromosome"/>
</dbReference>
<evidence type="ECO:0000313" key="4">
    <source>
        <dbReference type="Proteomes" id="UP000032352"/>
    </source>
</evidence>